<keyword evidence="2 4" id="KW-0548">Nucleotidyltransferase</keyword>
<dbReference type="InterPro" id="IPR050065">
    <property type="entry name" value="GlmU-like"/>
</dbReference>
<accession>A0A3D9YW56</accession>
<dbReference type="InterPro" id="IPR005835">
    <property type="entry name" value="NTP_transferase_dom"/>
</dbReference>
<evidence type="ECO:0000256" key="1">
    <source>
        <dbReference type="ARBA" id="ARBA00022679"/>
    </source>
</evidence>
<proteinExistence type="predicted"/>
<evidence type="ECO:0000256" key="2">
    <source>
        <dbReference type="ARBA" id="ARBA00022695"/>
    </source>
</evidence>
<dbReference type="AlphaFoldDB" id="A0A3D9YW56"/>
<dbReference type="CDD" id="cd06422">
    <property type="entry name" value="NTP_transferase_like_1"/>
    <property type="match status" value="1"/>
</dbReference>
<organism evidence="4 5">
    <name type="scientific">Methylovirgula ligni</name>
    <dbReference type="NCBI Taxonomy" id="569860"/>
    <lineage>
        <taxon>Bacteria</taxon>
        <taxon>Pseudomonadati</taxon>
        <taxon>Pseudomonadota</taxon>
        <taxon>Alphaproteobacteria</taxon>
        <taxon>Hyphomicrobiales</taxon>
        <taxon>Beijerinckiaceae</taxon>
        <taxon>Methylovirgula</taxon>
    </lineage>
</organism>
<sequence length="243" mass="26429">MPTKSSMPDKAMVFAAGRGIRMRPLTETIPKPLIKVGGKPMIDHLLDRFALAGVGTAVVNVHHLADQIEAHLAAHSAPKIVISDERDLLLDQGGAIKKALPIFGDAPFFLCNTDAFWVEGAKPNLDRLAAAWNPDKMDVLLLVAATPTSSGVDWPGDFTMDGFGRLTKREERRVAPFVYTGIGIIKPELFARAPEGPFRLLPYFLKAAETGRLHGLRLDGIWLHVGTPAAIDDAERLIARSVL</sequence>
<gene>
    <name evidence="4" type="ORF">DES32_2502</name>
</gene>
<dbReference type="Proteomes" id="UP000256900">
    <property type="component" value="Unassembled WGS sequence"/>
</dbReference>
<dbReference type="InterPro" id="IPR029044">
    <property type="entry name" value="Nucleotide-diphossugar_trans"/>
</dbReference>
<dbReference type="Pfam" id="PF00483">
    <property type="entry name" value="NTP_transferase"/>
    <property type="match status" value="1"/>
</dbReference>
<comment type="caution">
    <text evidence="4">The sequence shown here is derived from an EMBL/GenBank/DDBJ whole genome shotgun (WGS) entry which is preliminary data.</text>
</comment>
<name>A0A3D9YW56_9HYPH</name>
<evidence type="ECO:0000313" key="4">
    <source>
        <dbReference type="EMBL" id="REF86448.1"/>
    </source>
</evidence>
<protein>
    <submittedName>
        <fullName evidence="4">MurNAc alpha-1-phosphate uridylyltransferase</fullName>
    </submittedName>
</protein>
<dbReference type="PANTHER" id="PTHR43584:SF8">
    <property type="entry name" value="N-ACETYLMURAMATE ALPHA-1-PHOSPHATE URIDYLYLTRANSFERASE"/>
    <property type="match status" value="1"/>
</dbReference>
<dbReference type="GO" id="GO:0016779">
    <property type="term" value="F:nucleotidyltransferase activity"/>
    <property type="evidence" value="ECO:0007669"/>
    <property type="project" value="UniProtKB-KW"/>
</dbReference>
<dbReference type="SUPFAM" id="SSF53448">
    <property type="entry name" value="Nucleotide-diphospho-sugar transferases"/>
    <property type="match status" value="1"/>
</dbReference>
<evidence type="ECO:0000313" key="5">
    <source>
        <dbReference type="Proteomes" id="UP000256900"/>
    </source>
</evidence>
<feature type="domain" description="Nucleotidyl transferase" evidence="3">
    <location>
        <begin position="10"/>
        <end position="119"/>
    </location>
</feature>
<keyword evidence="5" id="KW-1185">Reference proteome</keyword>
<reference evidence="4 5" key="1">
    <citation type="submission" date="2018-08" db="EMBL/GenBank/DDBJ databases">
        <title>Genomic Encyclopedia of Type Strains, Phase IV (KMG-IV): sequencing the most valuable type-strain genomes for metagenomic binning, comparative biology and taxonomic classification.</title>
        <authorList>
            <person name="Goeker M."/>
        </authorList>
    </citation>
    <scope>NUCLEOTIDE SEQUENCE [LARGE SCALE GENOMIC DNA]</scope>
    <source>
        <strain evidence="4 5">BW863</strain>
    </source>
</reference>
<evidence type="ECO:0000259" key="3">
    <source>
        <dbReference type="Pfam" id="PF00483"/>
    </source>
</evidence>
<dbReference type="PANTHER" id="PTHR43584">
    <property type="entry name" value="NUCLEOTIDYL TRANSFERASE"/>
    <property type="match status" value="1"/>
</dbReference>
<keyword evidence="1 4" id="KW-0808">Transferase</keyword>
<dbReference type="Gene3D" id="3.90.550.10">
    <property type="entry name" value="Spore Coat Polysaccharide Biosynthesis Protein SpsA, Chain A"/>
    <property type="match status" value="1"/>
</dbReference>
<dbReference type="EMBL" id="QUMO01000003">
    <property type="protein sequence ID" value="REF86448.1"/>
    <property type="molecule type" value="Genomic_DNA"/>
</dbReference>